<dbReference type="RefSeq" id="WP_138044887.1">
    <property type="nucleotide sequence ID" value="NZ_VBZC01000010.1"/>
</dbReference>
<sequence length="132" mass="14545">MPDAELAARIRTEITRHPRHHDQHAWLAGTRLLRPDQAPDCGTTLCVAGWTAHLTGYTLERDSGIVRAFRPGIPRGYVDDVARVELGLTEDDARTLFATRRTRAEVLAALGQLADGAAAIDWPTIWATQPPE</sequence>
<proteinExistence type="predicted"/>
<gene>
    <name evidence="1" type="ORF">FE633_10710</name>
</gene>
<reference evidence="1 2" key="1">
    <citation type="submission" date="2019-05" db="EMBL/GenBank/DDBJ databases">
        <title>Streptomyces sp. NEAU-C151, a novel actinomycete isolated from soil.</title>
        <authorList>
            <person name="Han L."/>
            <person name="Jiang H."/>
        </authorList>
    </citation>
    <scope>NUCLEOTIDE SEQUENCE [LARGE SCALE GENOMIC DNA]</scope>
    <source>
        <strain evidence="1 2">NEAU-C151</strain>
    </source>
</reference>
<name>A0A5R9FTL0_9ACTN</name>
<keyword evidence="2" id="KW-1185">Reference proteome</keyword>
<evidence type="ECO:0000313" key="2">
    <source>
        <dbReference type="Proteomes" id="UP000305906"/>
    </source>
</evidence>
<dbReference type="Proteomes" id="UP000305906">
    <property type="component" value="Unassembled WGS sequence"/>
</dbReference>
<comment type="caution">
    <text evidence="1">The sequence shown here is derived from an EMBL/GenBank/DDBJ whole genome shotgun (WGS) entry which is preliminary data.</text>
</comment>
<dbReference type="AlphaFoldDB" id="A0A5R9FTL0"/>
<accession>A0A5R9FTL0</accession>
<evidence type="ECO:0000313" key="1">
    <source>
        <dbReference type="EMBL" id="TLS46019.1"/>
    </source>
</evidence>
<dbReference type="EMBL" id="VBZC01000010">
    <property type="protein sequence ID" value="TLS46019.1"/>
    <property type="molecule type" value="Genomic_DNA"/>
</dbReference>
<organism evidence="1 2">
    <name type="scientific">Streptomyces montanus</name>
    <dbReference type="NCBI Taxonomy" id="2580423"/>
    <lineage>
        <taxon>Bacteria</taxon>
        <taxon>Bacillati</taxon>
        <taxon>Actinomycetota</taxon>
        <taxon>Actinomycetes</taxon>
        <taxon>Kitasatosporales</taxon>
        <taxon>Streptomycetaceae</taxon>
        <taxon>Streptomyces</taxon>
    </lineage>
</organism>
<protein>
    <submittedName>
        <fullName evidence="1">Uncharacterized protein</fullName>
    </submittedName>
</protein>